<comment type="caution">
    <text evidence="1">The sequence shown here is derived from an EMBL/GenBank/DDBJ whole genome shotgun (WGS) entry which is preliminary data.</text>
</comment>
<sequence>MKGADNIELLQIQQYSYWRAIKLFKDSSNNKHKPDGYPIERGTIIQLDDYTFLLWTHGLVENPELDRKYYQGKRGIPTPLMIKRFRGTDPIETVAKDIMKLTKMNWNGAELYKTLPVTIYFSKRLSIMGKQTEELSNKAYDFRYFI</sequence>
<protein>
    <submittedName>
        <fullName evidence="1">Uncharacterized protein</fullName>
    </submittedName>
</protein>
<dbReference type="Proteomes" id="UP000030652">
    <property type="component" value="Unassembled WGS sequence"/>
</dbReference>
<dbReference type="SUPFAM" id="SSF53098">
    <property type="entry name" value="Ribonuclease H-like"/>
    <property type="match status" value="1"/>
</dbReference>
<dbReference type="GO" id="GO:0003676">
    <property type="term" value="F:nucleic acid binding"/>
    <property type="evidence" value="ECO:0007669"/>
    <property type="project" value="InterPro"/>
</dbReference>
<evidence type="ECO:0000313" key="1">
    <source>
        <dbReference type="EMBL" id="KHE93378.1"/>
    </source>
</evidence>
<evidence type="ECO:0000313" key="2">
    <source>
        <dbReference type="Proteomes" id="UP000030652"/>
    </source>
</evidence>
<dbReference type="eggNOG" id="COG1431">
    <property type="taxonomic scope" value="Bacteria"/>
</dbReference>
<name>A0A0B0EQH5_9BACT</name>
<accession>A0A0B0EQH5</accession>
<dbReference type="Gene3D" id="3.30.420.10">
    <property type="entry name" value="Ribonuclease H-like superfamily/Ribonuclease H"/>
    <property type="match status" value="1"/>
</dbReference>
<dbReference type="InterPro" id="IPR012337">
    <property type="entry name" value="RNaseH-like_sf"/>
</dbReference>
<dbReference type="AlphaFoldDB" id="A0A0B0EQH5"/>
<proteinExistence type="predicted"/>
<reference evidence="1 2" key="1">
    <citation type="submission" date="2014-10" db="EMBL/GenBank/DDBJ databases">
        <title>Draft genome of anammox bacterium scalindua brodae, obtained using differential coverage binning of sequence data from two enrichment reactors.</title>
        <authorList>
            <person name="Speth D.R."/>
            <person name="Russ L."/>
            <person name="Kartal B."/>
            <person name="Op den Camp H.J."/>
            <person name="Dutilh B.E."/>
            <person name="Jetten M.S."/>
        </authorList>
    </citation>
    <scope>NUCLEOTIDE SEQUENCE [LARGE SCALE GENOMIC DNA]</scope>
    <source>
        <strain evidence="1">RU1</strain>
    </source>
</reference>
<organism evidence="1 2">
    <name type="scientific">Candidatus Scalindua brodae</name>
    <dbReference type="NCBI Taxonomy" id="237368"/>
    <lineage>
        <taxon>Bacteria</taxon>
        <taxon>Pseudomonadati</taxon>
        <taxon>Planctomycetota</taxon>
        <taxon>Candidatus Brocadiia</taxon>
        <taxon>Candidatus Brocadiales</taxon>
        <taxon>Candidatus Scalinduaceae</taxon>
        <taxon>Candidatus Scalindua</taxon>
    </lineage>
</organism>
<dbReference type="InterPro" id="IPR036397">
    <property type="entry name" value="RNaseH_sf"/>
</dbReference>
<dbReference type="EMBL" id="JRYO01000058">
    <property type="protein sequence ID" value="KHE93378.1"/>
    <property type="molecule type" value="Genomic_DNA"/>
</dbReference>
<gene>
    <name evidence="1" type="ORF">SCABRO_00804</name>
</gene>